<dbReference type="AlphaFoldDB" id="Q2AA30"/>
<accession>Q2AA30</accession>
<evidence type="ECO:0000313" key="1">
    <source>
        <dbReference type="EMBL" id="ABD63168.1"/>
    </source>
</evidence>
<dbReference type="EMBL" id="AC183436">
    <property type="protein sequence ID" value="ABD63168.1"/>
    <property type="molecule type" value="Genomic_DNA"/>
</dbReference>
<organism evidence="1">
    <name type="scientific">Asparagus officinalis</name>
    <name type="common">Garden asparagus</name>
    <dbReference type="NCBI Taxonomy" id="4686"/>
    <lineage>
        <taxon>Eukaryota</taxon>
        <taxon>Viridiplantae</taxon>
        <taxon>Streptophyta</taxon>
        <taxon>Embryophyta</taxon>
        <taxon>Tracheophyta</taxon>
        <taxon>Spermatophyta</taxon>
        <taxon>Magnoliopsida</taxon>
        <taxon>Liliopsida</taxon>
        <taxon>Asparagales</taxon>
        <taxon>Asparagaceae</taxon>
        <taxon>Asparagoideae</taxon>
        <taxon>Asparagus</taxon>
    </lineage>
</organism>
<sequence length="76" mass="8146">MVPLTVKLVKLEWEKGRSGTNVVLKVDVKGRLVTSVMKMTVTKCELEGELCLALQGSTKACGHIESSLALQVSTGD</sequence>
<gene>
    <name evidence="1" type="ORF">20.t00020</name>
</gene>
<protein>
    <submittedName>
        <fullName evidence="1">Uncharacterized protein</fullName>
    </submittedName>
</protein>
<name>Q2AA30_ASPOF</name>
<reference evidence="1" key="1">
    <citation type="submission" date="2006-03" db="EMBL/GenBank/DDBJ databases">
        <title>Comparative Sequence and Genetic Analyses of Asparagus BACs Reveal No Microsynteny with Onion or Rice.</title>
        <authorList>
            <person name="Jernej J."/>
            <person name="Telgmann A."/>
            <person name="Jung C."/>
            <person name="Cheung F."/>
            <person name="Havey M.J."/>
            <person name="Town C.D."/>
        </authorList>
    </citation>
    <scope>NUCLEOTIDE SEQUENCE</scope>
</reference>
<proteinExistence type="predicted"/>